<evidence type="ECO:0000313" key="2">
    <source>
        <dbReference type="EMBL" id="MBO2461497.1"/>
    </source>
</evidence>
<organism evidence="2 3">
    <name type="scientific">Actinomadura violacea</name>
    <dbReference type="NCBI Taxonomy" id="2819934"/>
    <lineage>
        <taxon>Bacteria</taxon>
        <taxon>Bacillati</taxon>
        <taxon>Actinomycetota</taxon>
        <taxon>Actinomycetes</taxon>
        <taxon>Streptosporangiales</taxon>
        <taxon>Thermomonosporaceae</taxon>
        <taxon>Actinomadura</taxon>
    </lineage>
</organism>
<dbReference type="InterPro" id="IPR036162">
    <property type="entry name" value="Resolvase-like_N_sf"/>
</dbReference>
<proteinExistence type="predicted"/>
<dbReference type="Gene3D" id="3.40.50.1390">
    <property type="entry name" value="Resolvase, N-terminal catalytic domain"/>
    <property type="match status" value="1"/>
</dbReference>
<dbReference type="RefSeq" id="WP_208244856.1">
    <property type="nucleotide sequence ID" value="NZ_JAGEPF010000018.1"/>
</dbReference>
<comment type="caution">
    <text evidence="2">The sequence shown here is derived from an EMBL/GenBank/DDBJ whole genome shotgun (WGS) entry which is preliminary data.</text>
</comment>
<dbReference type="EMBL" id="JAGEPF010000018">
    <property type="protein sequence ID" value="MBO2461497.1"/>
    <property type="molecule type" value="Genomic_DNA"/>
</dbReference>
<gene>
    <name evidence="2" type="ORF">J4709_28335</name>
</gene>
<dbReference type="Pfam" id="PF00239">
    <property type="entry name" value="Resolvase"/>
    <property type="match status" value="1"/>
</dbReference>
<name>A0ABS3RXK7_9ACTN</name>
<dbReference type="Proteomes" id="UP000680206">
    <property type="component" value="Unassembled WGS sequence"/>
</dbReference>
<accession>A0ABS3RXK7</accession>
<protein>
    <submittedName>
        <fullName evidence="2">Recombinase family protein</fullName>
    </submittedName>
</protein>
<reference evidence="2 3" key="1">
    <citation type="submission" date="2021-03" db="EMBL/GenBank/DDBJ databases">
        <title>Actinomadura violae sp. nov., isolated from lichen in Thailand.</title>
        <authorList>
            <person name="Kanchanasin P."/>
            <person name="Saeng-In P."/>
            <person name="Phongsopitanun W."/>
            <person name="Yuki M."/>
            <person name="Kudo T."/>
            <person name="Ohkuma M."/>
            <person name="Tanasupawat S."/>
        </authorList>
    </citation>
    <scope>NUCLEOTIDE SEQUENCE [LARGE SCALE GENOMIC DNA]</scope>
    <source>
        <strain evidence="2 3">LCR2-06</strain>
    </source>
</reference>
<dbReference type="Gene3D" id="3.90.1750.20">
    <property type="entry name" value="Putative Large Serine Recombinase, Chain B, Domain 2"/>
    <property type="match status" value="1"/>
</dbReference>
<dbReference type="Pfam" id="PF07508">
    <property type="entry name" value="Recombinase"/>
    <property type="match status" value="1"/>
</dbReference>
<dbReference type="InterPro" id="IPR006119">
    <property type="entry name" value="Resolv_N"/>
</dbReference>
<feature type="domain" description="Recombinase" evidence="1">
    <location>
        <begin position="213"/>
        <end position="340"/>
    </location>
</feature>
<dbReference type="InterPro" id="IPR038109">
    <property type="entry name" value="DNA_bind_recomb_sf"/>
</dbReference>
<keyword evidence="3" id="KW-1185">Reference proteome</keyword>
<evidence type="ECO:0000259" key="1">
    <source>
        <dbReference type="PROSITE" id="PS51737"/>
    </source>
</evidence>
<dbReference type="InterPro" id="IPR011109">
    <property type="entry name" value="DNA_bind_recombinase_dom"/>
</dbReference>
<evidence type="ECO:0000313" key="3">
    <source>
        <dbReference type="Proteomes" id="UP000680206"/>
    </source>
</evidence>
<dbReference type="PROSITE" id="PS51737">
    <property type="entry name" value="RECOMBINASE_DNA_BIND"/>
    <property type="match status" value="1"/>
</dbReference>
<dbReference type="PANTHER" id="PTHR30461">
    <property type="entry name" value="DNA-INVERTASE FROM LAMBDOID PROPHAGE"/>
    <property type="match status" value="1"/>
</dbReference>
<dbReference type="SUPFAM" id="SSF53041">
    <property type="entry name" value="Resolvase-like"/>
    <property type="match status" value="1"/>
</dbReference>
<sequence length="400" mass="45037">MFEAPIDLSDLPNFQEPRRRREERIAFLGRCSTKDQQDPGSSLAGQVADACTLLEEGQSIAAYFFDVESGMLGLDDRGEVSDADYERLEIPVPRAGGVNDLLEAVERGEFTRVICERISRAARNMLTSLMVEDHLKRRGITLECANEPRGGMESGRLQARRTAQVHAEVARHEMVEMSMRGQRQHAANGYRHGYPCYGYIAVEDPDAAPTANRFGAGRPKCRLALHPDGRRADTVREVFRLRRDERLGDADIAAELRRDPGRYPQDPGRRPWRGVRVAAMLAQPKYTGFMVYNRRATSSGQGRWNPISEWVWSREPAHPAIVTPQYWAETQKVTAQMRRPQTLSMARVIAVARERDVPVRRVRGSDTHTLYEIAGHQVVVPRGDLPSALATELLNLVESL</sequence>
<dbReference type="PANTHER" id="PTHR30461:SF23">
    <property type="entry name" value="DNA RECOMBINASE-RELATED"/>
    <property type="match status" value="1"/>
</dbReference>
<dbReference type="InterPro" id="IPR050639">
    <property type="entry name" value="SSR_resolvase"/>
</dbReference>
<dbReference type="SMART" id="SM00857">
    <property type="entry name" value="Resolvase"/>
    <property type="match status" value="1"/>
</dbReference>